<feature type="non-terminal residue" evidence="1">
    <location>
        <position position="1"/>
    </location>
</feature>
<protein>
    <submittedName>
        <fullName evidence="1">HrgA protein</fullName>
    </submittedName>
</protein>
<feature type="non-terminal residue" evidence="1">
    <location>
        <position position="93"/>
    </location>
</feature>
<reference evidence="1 2" key="1">
    <citation type="journal article" date="2017" name="Front. Cell. Infect. Microbiol.">
        <title>Whole Genome Sequence and Phylogenetic Analysis Show Helicobacter pylori Strains from Latin America Have Followed a Unique Evolution Pathway.</title>
        <authorList>
            <person name="Munoz-Ramirez Z.Y."/>
            <person name="Mendez-Tenorio A."/>
            <person name="Kato I."/>
            <person name="Bravo M.M."/>
            <person name="Rizzato C."/>
            <person name="Thorell K."/>
            <person name="Torres R.C."/>
            <person name="Aviles-Jimenez F."/>
            <person name="Camorlinga M."/>
            <person name="Canzian F."/>
            <person name="Torres J."/>
        </authorList>
    </citation>
    <scope>NUCLEOTIDE SEQUENCE [LARGE SCALE GENOMIC DNA]</scope>
    <source>
        <strain evidence="1 2">CM22351</strain>
    </source>
</reference>
<organism evidence="1 2">
    <name type="scientific">Helicobacter pylori</name>
    <name type="common">Campylobacter pylori</name>
    <dbReference type="NCBI Taxonomy" id="210"/>
    <lineage>
        <taxon>Bacteria</taxon>
        <taxon>Pseudomonadati</taxon>
        <taxon>Campylobacterota</taxon>
        <taxon>Epsilonproteobacteria</taxon>
        <taxon>Campylobacterales</taxon>
        <taxon>Helicobacteraceae</taxon>
        <taxon>Helicobacter</taxon>
    </lineage>
</organism>
<gene>
    <name evidence="1" type="ORF">B0X64_01165</name>
</gene>
<evidence type="ECO:0000313" key="1">
    <source>
        <dbReference type="EMBL" id="OOQ41391.1"/>
    </source>
</evidence>
<dbReference type="Proteomes" id="UP000319650">
    <property type="component" value="Unassembled WGS sequence"/>
</dbReference>
<accession>A0A4Y4XP03</accession>
<dbReference type="EMBL" id="MUPN01000133">
    <property type="protein sequence ID" value="OOQ41391.1"/>
    <property type="molecule type" value="Genomic_DNA"/>
</dbReference>
<evidence type="ECO:0000313" key="2">
    <source>
        <dbReference type="Proteomes" id="UP000319650"/>
    </source>
</evidence>
<name>A0A4Y4XP03_HELPX</name>
<sequence length="93" mass="10230">DKAKELFEKGEITKMFDYGGNTPDQSVSALIYTALNKGEELPFFKAQEKPALIALNSTAKEPVLNIEKSGVSSAPSTKIAHERDLHPFLTYMA</sequence>
<proteinExistence type="predicted"/>
<comment type="caution">
    <text evidence="1">The sequence shown here is derived from an EMBL/GenBank/DDBJ whole genome shotgun (WGS) entry which is preliminary data.</text>
</comment>
<dbReference type="AlphaFoldDB" id="A0A4Y4XP03"/>